<evidence type="ECO:0000313" key="10">
    <source>
        <dbReference type="EMBL" id="KGQ30985.1"/>
    </source>
</evidence>
<keyword evidence="3 8" id="KW-0732">Signal</keyword>
<reference evidence="10 11" key="1">
    <citation type="submission" date="2014-08" db="EMBL/GenBank/DDBJ databases">
        <title>Chaperone-usher fimbriae in a diverse selection of Gallibacterium genomes.</title>
        <authorList>
            <person name="Kudirkiene E."/>
            <person name="Bager R.J."/>
            <person name="Johnson T.J."/>
            <person name="Bojesen A.M."/>
        </authorList>
    </citation>
    <scope>NUCLEOTIDE SEQUENCE [LARGE SCALE GENOMIC DNA]</scope>
    <source>
        <strain evidence="10 11">CCM5976</strain>
    </source>
</reference>
<dbReference type="Gene3D" id="2.30.30.40">
    <property type="entry name" value="SH3 Domains"/>
    <property type="match status" value="1"/>
</dbReference>
<evidence type="ECO:0000256" key="4">
    <source>
        <dbReference type="ARBA" id="ARBA00022989"/>
    </source>
</evidence>
<dbReference type="Pfam" id="PF08239">
    <property type="entry name" value="SH3_3"/>
    <property type="match status" value="1"/>
</dbReference>
<dbReference type="AlphaFoldDB" id="A0A0A2XK08"/>
<keyword evidence="4 7" id="KW-1133">Transmembrane helix</keyword>
<dbReference type="SMART" id="SM00287">
    <property type="entry name" value="SH3b"/>
    <property type="match status" value="1"/>
</dbReference>
<name>A0A0A2XK08_9PAST</name>
<feature type="domain" description="SH3b" evidence="9">
    <location>
        <begin position="23"/>
        <end position="87"/>
    </location>
</feature>
<feature type="transmembrane region" description="Helical" evidence="7">
    <location>
        <begin position="171"/>
        <end position="193"/>
    </location>
</feature>
<dbReference type="InterPro" id="IPR003646">
    <property type="entry name" value="SH3-like_bac-type"/>
</dbReference>
<evidence type="ECO:0000256" key="1">
    <source>
        <dbReference type="ARBA" id="ARBA00004167"/>
    </source>
</evidence>
<feature type="chain" id="PRO_5001997012" description="SH3b domain-containing protein" evidence="8">
    <location>
        <begin position="24"/>
        <end position="201"/>
    </location>
</feature>
<feature type="signal peptide" evidence="8">
    <location>
        <begin position="1"/>
        <end position="23"/>
    </location>
</feature>
<keyword evidence="2 7" id="KW-0812">Transmembrane</keyword>
<dbReference type="GO" id="GO:0016020">
    <property type="term" value="C:membrane"/>
    <property type="evidence" value="ECO:0007669"/>
    <property type="project" value="UniProtKB-SubCell"/>
</dbReference>
<dbReference type="EMBL" id="JPXY01000039">
    <property type="protein sequence ID" value="KGQ30985.1"/>
    <property type="molecule type" value="Genomic_DNA"/>
</dbReference>
<evidence type="ECO:0000256" key="8">
    <source>
        <dbReference type="SAM" id="SignalP"/>
    </source>
</evidence>
<organism evidence="10 11">
    <name type="scientific">Gallibacterium genomosp. 2</name>
    <dbReference type="NCBI Taxonomy" id="155517"/>
    <lineage>
        <taxon>Bacteria</taxon>
        <taxon>Pseudomonadati</taxon>
        <taxon>Pseudomonadota</taxon>
        <taxon>Gammaproteobacteria</taxon>
        <taxon>Pasteurellales</taxon>
        <taxon>Pasteurellaceae</taxon>
        <taxon>Gallibacterium</taxon>
    </lineage>
</organism>
<dbReference type="NCBIfam" id="TIGR04211">
    <property type="entry name" value="SH3_and_anchor"/>
    <property type="match status" value="1"/>
</dbReference>
<dbReference type="RefSeq" id="WP_039136094.1">
    <property type="nucleotide sequence ID" value="NZ_JPXY01000039.1"/>
</dbReference>
<keyword evidence="11" id="KW-1185">Reference proteome</keyword>
<evidence type="ECO:0000256" key="7">
    <source>
        <dbReference type="SAM" id="Phobius"/>
    </source>
</evidence>
<evidence type="ECO:0000313" key="11">
    <source>
        <dbReference type="Proteomes" id="UP000030418"/>
    </source>
</evidence>
<evidence type="ECO:0000259" key="9">
    <source>
        <dbReference type="PROSITE" id="PS51781"/>
    </source>
</evidence>
<dbReference type="PIRSF" id="PIRSF006158">
    <property type="entry name" value="UCP006158_SH3"/>
    <property type="match status" value="1"/>
</dbReference>
<evidence type="ECO:0000256" key="5">
    <source>
        <dbReference type="ARBA" id="ARBA00023136"/>
    </source>
</evidence>
<keyword evidence="6" id="KW-0175">Coiled coil</keyword>
<dbReference type="PROSITE" id="PS51781">
    <property type="entry name" value="SH3B"/>
    <property type="match status" value="1"/>
</dbReference>
<feature type="coiled-coil region" evidence="6">
    <location>
        <begin position="93"/>
        <end position="166"/>
    </location>
</feature>
<gene>
    <name evidence="10" type="ORF">P375_08725</name>
</gene>
<comment type="caution">
    <text evidence="10">The sequence shown here is derived from an EMBL/GenBank/DDBJ whole genome shotgun (WGS) entry which is preliminary data.</text>
</comment>
<evidence type="ECO:0000256" key="6">
    <source>
        <dbReference type="SAM" id="Coils"/>
    </source>
</evidence>
<proteinExistence type="predicted"/>
<keyword evidence="5 7" id="KW-0472">Membrane</keyword>
<evidence type="ECO:0000256" key="3">
    <source>
        <dbReference type="ARBA" id="ARBA00022729"/>
    </source>
</evidence>
<accession>A0A0A2XK08</accession>
<evidence type="ECO:0000256" key="2">
    <source>
        <dbReference type="ARBA" id="ARBA00022692"/>
    </source>
</evidence>
<protein>
    <recommendedName>
        <fullName evidence="9">SH3b domain-containing protein</fullName>
    </recommendedName>
</protein>
<sequence>MKKIISLLLILLAFLGIGFSANAETQYVSENLNTYLRKGAGDQFKLVGTIKSGEAVTILNKKDKYTQIRDSRNREGWILTSELTPKASSKEQLPVLQKQIDELTLRLNRINNDWQQRTNEMQRRTQQAEKQSSELLEQNSQLNRQVEILKNKNKDLEAMLDSEKRGLIIRWFIYGGSVLAVGLILGLIIPMIIPRRRRDRW</sequence>
<dbReference type="Proteomes" id="UP000030418">
    <property type="component" value="Unassembled WGS sequence"/>
</dbReference>
<comment type="subcellular location">
    <subcellularLocation>
        <location evidence="1">Membrane</location>
        <topology evidence="1">Single-pass membrane protein</topology>
    </subcellularLocation>
</comment>
<dbReference type="InterPro" id="IPR016476">
    <property type="entry name" value="SH3_dom_pro"/>
</dbReference>